<dbReference type="Proteomes" id="UP001164286">
    <property type="component" value="Unassembled WGS sequence"/>
</dbReference>
<dbReference type="GO" id="GO:0004815">
    <property type="term" value="F:aspartate-tRNA ligase activity"/>
    <property type="evidence" value="ECO:0007669"/>
    <property type="project" value="UniProtKB-EC"/>
</dbReference>
<dbReference type="PANTHER" id="PTHR43450">
    <property type="entry name" value="ASPARTYL-TRNA SYNTHETASE"/>
    <property type="match status" value="1"/>
</dbReference>
<keyword evidence="9" id="KW-0030">Aminoacyl-tRNA synthetase</keyword>
<evidence type="ECO:0000256" key="10">
    <source>
        <dbReference type="ARBA" id="ARBA00033155"/>
    </source>
</evidence>
<dbReference type="RefSeq" id="XP_052944125.1">
    <property type="nucleotide sequence ID" value="XM_053085682.1"/>
</dbReference>
<comment type="similarity">
    <text evidence="2">Belongs to the class-II aminoacyl-tRNA synthetase family. Type 2 subfamily.</text>
</comment>
<evidence type="ECO:0000256" key="13">
    <source>
        <dbReference type="SAM" id="MobiDB-lite"/>
    </source>
</evidence>
<evidence type="ECO:0000256" key="5">
    <source>
        <dbReference type="ARBA" id="ARBA00022598"/>
    </source>
</evidence>
<keyword evidence="16" id="KW-1185">Reference proteome</keyword>
<dbReference type="InterPro" id="IPR004523">
    <property type="entry name" value="Asp-tRNA_synthase_2"/>
</dbReference>
<dbReference type="GeneID" id="77724883"/>
<evidence type="ECO:0000256" key="11">
    <source>
        <dbReference type="ARBA" id="ARBA00047904"/>
    </source>
</evidence>
<dbReference type="InterPro" id="IPR004365">
    <property type="entry name" value="NA-bd_OB_tRNA"/>
</dbReference>
<evidence type="ECO:0000256" key="7">
    <source>
        <dbReference type="ARBA" id="ARBA00022840"/>
    </source>
</evidence>
<dbReference type="PANTHER" id="PTHR43450:SF2">
    <property type="entry name" value="ASPARTATE--TRNA LIGASE"/>
    <property type="match status" value="1"/>
</dbReference>
<dbReference type="InterPro" id="IPR004364">
    <property type="entry name" value="Aa-tRNA-synt_II"/>
</dbReference>
<evidence type="ECO:0000313" key="15">
    <source>
        <dbReference type="EMBL" id="KAI9634348.1"/>
    </source>
</evidence>
<name>A0AA38LT60_9TREE</name>
<feature type="compositionally biased region" description="Basic and acidic residues" evidence="13">
    <location>
        <begin position="455"/>
        <end position="466"/>
    </location>
</feature>
<feature type="region of interest" description="Disordered" evidence="13">
    <location>
        <begin position="444"/>
        <end position="466"/>
    </location>
</feature>
<dbReference type="GO" id="GO:0017101">
    <property type="term" value="C:aminoacyl-tRNA synthetase multienzyme complex"/>
    <property type="evidence" value="ECO:0007669"/>
    <property type="project" value="TreeGrafter"/>
</dbReference>
<dbReference type="SUPFAM" id="SSF50249">
    <property type="entry name" value="Nucleic acid-binding proteins"/>
    <property type="match status" value="1"/>
</dbReference>
<dbReference type="SUPFAM" id="SSF55681">
    <property type="entry name" value="Class II aaRS and biotin synthetases"/>
    <property type="match status" value="1"/>
</dbReference>
<dbReference type="AlphaFoldDB" id="A0AA38LT60"/>
<evidence type="ECO:0000256" key="9">
    <source>
        <dbReference type="ARBA" id="ARBA00023146"/>
    </source>
</evidence>
<evidence type="ECO:0000256" key="4">
    <source>
        <dbReference type="ARBA" id="ARBA00022490"/>
    </source>
</evidence>
<evidence type="ECO:0000256" key="6">
    <source>
        <dbReference type="ARBA" id="ARBA00022741"/>
    </source>
</evidence>
<dbReference type="EC" id="6.1.1.12" evidence="3"/>
<dbReference type="PROSITE" id="PS50862">
    <property type="entry name" value="AA_TRNA_LIGASE_II"/>
    <property type="match status" value="1"/>
</dbReference>
<gene>
    <name evidence="15" type="ORF">MKK02DRAFT_16764</name>
</gene>
<dbReference type="Pfam" id="PF00152">
    <property type="entry name" value="tRNA-synt_2"/>
    <property type="match status" value="1"/>
</dbReference>
<feature type="domain" description="Aminoacyl-transfer RNA synthetases class-II family profile" evidence="14">
    <location>
        <begin position="146"/>
        <end position="453"/>
    </location>
</feature>
<evidence type="ECO:0000256" key="12">
    <source>
        <dbReference type="ARBA" id="ARBA00070516"/>
    </source>
</evidence>
<evidence type="ECO:0000256" key="8">
    <source>
        <dbReference type="ARBA" id="ARBA00022917"/>
    </source>
</evidence>
<dbReference type="GO" id="GO:0005829">
    <property type="term" value="C:cytosol"/>
    <property type="evidence" value="ECO:0007669"/>
    <property type="project" value="TreeGrafter"/>
</dbReference>
<dbReference type="NCBIfam" id="NF003483">
    <property type="entry name" value="PRK05159.1"/>
    <property type="match status" value="1"/>
</dbReference>
<comment type="subcellular location">
    <subcellularLocation>
        <location evidence="1">Cytoplasm</location>
    </subcellularLocation>
</comment>
<evidence type="ECO:0000259" key="14">
    <source>
        <dbReference type="PROSITE" id="PS50862"/>
    </source>
</evidence>
<dbReference type="Pfam" id="PF09924">
    <property type="entry name" value="LPG_synthase_C"/>
    <property type="match status" value="1"/>
</dbReference>
<protein>
    <recommendedName>
        <fullName evidence="12">Probable aspartate--tRNA ligase, cytoplasmic</fullName>
        <ecNumber evidence="3">6.1.1.12</ecNumber>
    </recommendedName>
    <alternativeName>
        <fullName evidence="10">Aspartyl-tRNA synthetase</fullName>
    </alternativeName>
</protein>
<keyword evidence="8" id="KW-0648">Protein biosynthesis</keyword>
<keyword evidence="7" id="KW-0067">ATP-binding</keyword>
<sequence length="777" mass="87779">MRDGELTTLDELASEKSERSGRFTVRGRIVHQRKTSPTLIFLLIRDTTHTIQCVLKQGDGVPEHMIKWASQVSVESLVQISGTLHRPPSPISSASISNLELHIESLHTLSPAHSVNYDNYRPPEQMQQRLAHRILDLRHPANHALFRIRAAIIRVWRNELDKRDFLEIQTPKLQPAATESGAEVFKVNYFGRKAFLAQSPQLAKQMAISSDMKRVYEVGPVFRAENSNTHRHLAEYTGLDLEMEIRESYSELMDLLITVLVAIIKQVQSMPELAVVRERFPSDDFLLPDQVPIIPFTQGLQMLRDDGREVAEEDLSTPDEIRLGELVRAKYHSDLYVLDKFPANARPFYTHLDPSDPKWTNSFDMFFRGQEICTGGQRVTDPAELREKMKTAGVMDGMDEYLAAFDAGVAPHGGAGLGLERIVFLLLNLGDVRYATLFHRDPKSLPEKPPALPHPEADTTRPRTGKEAPSLEALIHNYGDASNTGWLDADRWTIWRHYNGAAVAYSPQKGRLAMMIGDPLCDRSQFPEVIAAFLAEMKEQDLTPIWMLVSEGVQEVLARQHNMRTFTCAEEQRLDVDENPPEVDQQAVRRAERDGVKVHEVTLDEGFISRANREIERWTEERKHKGKQMYMTEVRPFVDQAHRRYFAAEKDDQIFSLVVLAQLSPAHGHQVKWALDFPGAPSGVIDVTVGKALEAITGPVTFGAGASESLQPGFRMHGARAKMMSRTYASIASTMGLRKKTGFREKFGAQGESVYICYPKNGLSVRDMREMVAFFED</sequence>
<dbReference type="Pfam" id="PF01336">
    <property type="entry name" value="tRNA_anti-codon"/>
    <property type="match status" value="1"/>
</dbReference>
<organism evidence="15 16">
    <name type="scientific">Dioszegia hungarica</name>
    <dbReference type="NCBI Taxonomy" id="4972"/>
    <lineage>
        <taxon>Eukaryota</taxon>
        <taxon>Fungi</taxon>
        <taxon>Dikarya</taxon>
        <taxon>Basidiomycota</taxon>
        <taxon>Agaricomycotina</taxon>
        <taxon>Tremellomycetes</taxon>
        <taxon>Tremellales</taxon>
        <taxon>Bulleribasidiaceae</taxon>
        <taxon>Dioszegia</taxon>
    </lineage>
</organism>
<keyword evidence="5" id="KW-0436">Ligase</keyword>
<proteinExistence type="inferred from homology"/>
<dbReference type="GO" id="GO:0005524">
    <property type="term" value="F:ATP binding"/>
    <property type="evidence" value="ECO:0007669"/>
    <property type="project" value="UniProtKB-KW"/>
</dbReference>
<dbReference type="InterPro" id="IPR045864">
    <property type="entry name" value="aa-tRNA-synth_II/BPL/LPL"/>
</dbReference>
<dbReference type="InterPro" id="IPR002312">
    <property type="entry name" value="Asp/Asn-tRNA-synth_IIb"/>
</dbReference>
<dbReference type="GO" id="GO:0006422">
    <property type="term" value="P:aspartyl-tRNA aminoacylation"/>
    <property type="evidence" value="ECO:0007669"/>
    <property type="project" value="InterPro"/>
</dbReference>
<dbReference type="InterPro" id="IPR006195">
    <property type="entry name" value="aa-tRNA-synth_II"/>
</dbReference>
<accession>A0AA38LT60</accession>
<evidence type="ECO:0000256" key="1">
    <source>
        <dbReference type="ARBA" id="ARBA00004496"/>
    </source>
</evidence>
<reference evidence="15" key="1">
    <citation type="journal article" date="2022" name="G3 (Bethesda)">
        <title>High quality genome of the basidiomycete yeast Dioszegia hungarica PDD-24b-2 isolated from cloud water.</title>
        <authorList>
            <person name="Jarrige D."/>
            <person name="Haridas S."/>
            <person name="Bleykasten-Grosshans C."/>
            <person name="Joly M."/>
            <person name="Nadalig T."/>
            <person name="Sancelme M."/>
            <person name="Vuilleumier S."/>
            <person name="Grigoriev I.V."/>
            <person name="Amato P."/>
            <person name="Bringel F."/>
        </authorList>
    </citation>
    <scope>NUCLEOTIDE SEQUENCE</scope>
    <source>
        <strain evidence="15">PDD-24b-2</strain>
    </source>
</reference>
<dbReference type="PRINTS" id="PR01042">
    <property type="entry name" value="TRNASYNTHASP"/>
</dbReference>
<comment type="catalytic activity">
    <reaction evidence="11">
        <text>tRNA(Asp) + L-aspartate + ATP = L-aspartyl-tRNA(Asp) + AMP + diphosphate</text>
        <dbReference type="Rhea" id="RHEA:19649"/>
        <dbReference type="Rhea" id="RHEA-COMP:9660"/>
        <dbReference type="Rhea" id="RHEA-COMP:9678"/>
        <dbReference type="ChEBI" id="CHEBI:29991"/>
        <dbReference type="ChEBI" id="CHEBI:30616"/>
        <dbReference type="ChEBI" id="CHEBI:33019"/>
        <dbReference type="ChEBI" id="CHEBI:78442"/>
        <dbReference type="ChEBI" id="CHEBI:78516"/>
        <dbReference type="ChEBI" id="CHEBI:456215"/>
        <dbReference type="EC" id="6.1.1.12"/>
    </reaction>
</comment>
<dbReference type="InterPro" id="IPR012340">
    <property type="entry name" value="NA-bd_OB-fold"/>
</dbReference>
<dbReference type="Gene3D" id="2.40.50.140">
    <property type="entry name" value="Nucleic acid-binding proteins"/>
    <property type="match status" value="1"/>
</dbReference>
<dbReference type="FunFam" id="3.30.930.10:FF:000038">
    <property type="entry name" value="Aspartate--tRNA ligase"/>
    <property type="match status" value="1"/>
</dbReference>
<comment type="caution">
    <text evidence="15">The sequence shown here is derived from an EMBL/GenBank/DDBJ whole genome shotgun (WGS) entry which is preliminary data.</text>
</comment>
<dbReference type="InterPro" id="IPR024320">
    <property type="entry name" value="LPG_synthase_C"/>
</dbReference>
<dbReference type="GO" id="GO:0003723">
    <property type="term" value="F:RNA binding"/>
    <property type="evidence" value="ECO:0007669"/>
    <property type="project" value="TreeGrafter"/>
</dbReference>
<evidence type="ECO:0000256" key="3">
    <source>
        <dbReference type="ARBA" id="ARBA00012841"/>
    </source>
</evidence>
<dbReference type="EMBL" id="JAKWFO010000007">
    <property type="protein sequence ID" value="KAI9634348.1"/>
    <property type="molecule type" value="Genomic_DNA"/>
</dbReference>
<keyword evidence="4" id="KW-0963">Cytoplasm</keyword>
<evidence type="ECO:0000313" key="16">
    <source>
        <dbReference type="Proteomes" id="UP001164286"/>
    </source>
</evidence>
<evidence type="ECO:0000256" key="2">
    <source>
        <dbReference type="ARBA" id="ARBA00005312"/>
    </source>
</evidence>
<dbReference type="Gene3D" id="3.30.930.10">
    <property type="entry name" value="Bira Bifunctional Protein, Domain 2"/>
    <property type="match status" value="1"/>
</dbReference>
<keyword evidence="6" id="KW-0547">Nucleotide-binding</keyword>